<dbReference type="PANTHER" id="PTHR34220:SF7">
    <property type="entry name" value="SENSOR HISTIDINE KINASE YPDA"/>
    <property type="match status" value="1"/>
</dbReference>
<keyword evidence="6" id="KW-1185">Reference proteome</keyword>
<feature type="transmembrane region" description="Helical" evidence="1">
    <location>
        <begin position="733"/>
        <end position="751"/>
    </location>
</feature>
<accession>A0A3Q8RM53</accession>
<dbReference type="GO" id="GO:0016020">
    <property type="term" value="C:membrane"/>
    <property type="evidence" value="ECO:0007669"/>
    <property type="project" value="InterPro"/>
</dbReference>
<dbReference type="Pfam" id="PF07495">
    <property type="entry name" value="Y_Y_Y"/>
    <property type="match status" value="1"/>
</dbReference>
<dbReference type="EMBL" id="CP032548">
    <property type="protein sequence ID" value="AZJ34923.1"/>
    <property type="molecule type" value="Genomic_DNA"/>
</dbReference>
<sequence length="985" mass="114463">MKIVSSHKPSFLLIKYSLLLLILCASIATKAQDPVFIQLSEKNKLPDNEFYNIHEDRKGFIWLCANKGLYRYDGKTFKNYSNPLQRGASVFNTQEDNLGRIWCNNISGQFFYIQNDKLHLFKDLSDYLNGELGDFVIRNDFLWVFTVKTIYKIDLKTKQIIQQHTTTKSFGTPFSFNNTIYSGAIDSIISINKDNRITSIIETKLPHIGKKGNAISLGKSIIFKTDSIYIYSQIRNKKNSFYKLNFPQKKLELVKGLEPLEKIKLYTIFEHNDETWIATNQGVWVFTFKNAAFQLKKRFLTDKHITKIIRDKDNNYWLTSLNNGVYIIPNIHIETCNIPLKEENIKTLDKINDSTLVMGSNRGNVIFYNINSHTSKTINLPVNEGKLSKLKYNPNQQKIYLSKGFRNYILDYRNLTLEKTRFFDAAKSFSFLAHNDLLYTNHNKVVLLKNANYHGKEKFISTNKRTYDSFYDKIKHQVYVSFVDELAVYDSLWNKQIIVNNKKPIYSKSITQTANGIVWVATFKNGLLGIKNGKVIRHYTTQNGLTSNIIEKIKADQNKLWIVGVNSIQKLDILTHKFKTLTKRDGIKSYNISGIEIIGNKIYFSSDKGLFSIDKNNAFKTLHPKVYFSAVEINEKDTLITSNYTLRYNQNAIRINFNVNGFLFNQKGTYKYRLKGYNDAWLTTAIGENSIKYNSLPAGEYTFQVHPFLNSTSTNYEIKELHFFIKKPFWKTLWFILLIVSLILGATILYFKQAMLKKEKERIAQLEKISLEKELIAINLTALRSQMNPHFIFNALNSIQDLVLQQDTDASYDYIVLFAKLIRSTLSYTNQDFIPIEKELEFLNVYLQLEKLRFGDDFTYTITYDAHEELEVPSLLIQPFIENALVHGLLHKEGEKKLDITFNLSENTLQCIITDNGIGRKKSKEINLRQGNRHESFALNSIKKRLEIFQKQYVTKIGFVIEDIYKNNNPNGTRVIVTMPFKYLF</sequence>
<evidence type="ECO:0000313" key="5">
    <source>
        <dbReference type="EMBL" id="AZJ34923.1"/>
    </source>
</evidence>
<feature type="domain" description="Two component regulator three Y" evidence="4">
    <location>
        <begin position="669"/>
        <end position="726"/>
    </location>
</feature>
<evidence type="ECO:0000313" key="6">
    <source>
        <dbReference type="Proteomes" id="UP000274593"/>
    </source>
</evidence>
<dbReference type="PANTHER" id="PTHR34220">
    <property type="entry name" value="SENSOR HISTIDINE KINASE YPDA"/>
    <property type="match status" value="1"/>
</dbReference>
<dbReference type="InterPro" id="IPR015943">
    <property type="entry name" value="WD40/YVTN_repeat-like_dom_sf"/>
</dbReference>
<evidence type="ECO:0000259" key="3">
    <source>
        <dbReference type="Pfam" id="PF06580"/>
    </source>
</evidence>
<dbReference type="Pfam" id="PF06580">
    <property type="entry name" value="His_kinase"/>
    <property type="match status" value="1"/>
</dbReference>
<protein>
    <recommendedName>
        <fullName evidence="7">Y_Y_Y domain-containing protein</fullName>
    </recommendedName>
</protein>
<keyword evidence="1" id="KW-0472">Membrane</keyword>
<dbReference type="Gene3D" id="2.130.10.10">
    <property type="entry name" value="YVTN repeat-like/Quinoprotein amine dehydrogenase"/>
    <property type="match status" value="2"/>
</dbReference>
<feature type="domain" description="Signal transduction histidine kinase internal region" evidence="3">
    <location>
        <begin position="779"/>
        <end position="858"/>
    </location>
</feature>
<dbReference type="InterPro" id="IPR036890">
    <property type="entry name" value="HATPase_C_sf"/>
</dbReference>
<feature type="chain" id="PRO_5018600742" description="Y_Y_Y domain-containing protein" evidence="2">
    <location>
        <begin position="32"/>
        <end position="985"/>
    </location>
</feature>
<dbReference type="SUPFAM" id="SSF75011">
    <property type="entry name" value="3-carboxy-cis,cis-mucoante lactonizing enzyme"/>
    <property type="match status" value="1"/>
</dbReference>
<organism evidence="5 6">
    <name type="scientific">Tenacibaculum singaporense</name>
    <dbReference type="NCBI Taxonomy" id="2358479"/>
    <lineage>
        <taxon>Bacteria</taxon>
        <taxon>Pseudomonadati</taxon>
        <taxon>Bacteroidota</taxon>
        <taxon>Flavobacteriia</taxon>
        <taxon>Flavobacteriales</taxon>
        <taxon>Flavobacteriaceae</taxon>
        <taxon>Tenacibaculum</taxon>
    </lineage>
</organism>
<dbReference type="RefSeq" id="WP_125066735.1">
    <property type="nucleotide sequence ID" value="NZ_CP032548.1"/>
</dbReference>
<keyword evidence="1" id="KW-0812">Transmembrane</keyword>
<dbReference type="KEGG" id="tsig:D6T69_05035"/>
<gene>
    <name evidence="5" type="ORF">D6T69_05035</name>
</gene>
<dbReference type="InterPro" id="IPR011123">
    <property type="entry name" value="Y_Y_Y"/>
</dbReference>
<keyword evidence="2" id="KW-0732">Signal</keyword>
<evidence type="ECO:0000256" key="2">
    <source>
        <dbReference type="SAM" id="SignalP"/>
    </source>
</evidence>
<feature type="signal peptide" evidence="2">
    <location>
        <begin position="1"/>
        <end position="31"/>
    </location>
</feature>
<dbReference type="Gene3D" id="3.30.565.10">
    <property type="entry name" value="Histidine kinase-like ATPase, C-terminal domain"/>
    <property type="match status" value="1"/>
</dbReference>
<dbReference type="Gene3D" id="2.60.40.10">
    <property type="entry name" value="Immunoglobulins"/>
    <property type="match status" value="1"/>
</dbReference>
<keyword evidence="1" id="KW-1133">Transmembrane helix</keyword>
<dbReference type="Proteomes" id="UP000274593">
    <property type="component" value="Chromosome"/>
</dbReference>
<evidence type="ECO:0000259" key="4">
    <source>
        <dbReference type="Pfam" id="PF07495"/>
    </source>
</evidence>
<dbReference type="SUPFAM" id="SSF55874">
    <property type="entry name" value="ATPase domain of HSP90 chaperone/DNA topoisomerase II/histidine kinase"/>
    <property type="match status" value="1"/>
</dbReference>
<dbReference type="InterPro" id="IPR011047">
    <property type="entry name" value="Quinoprotein_ADH-like_sf"/>
</dbReference>
<proteinExistence type="predicted"/>
<dbReference type="GO" id="GO:0000155">
    <property type="term" value="F:phosphorelay sensor kinase activity"/>
    <property type="evidence" value="ECO:0007669"/>
    <property type="project" value="InterPro"/>
</dbReference>
<dbReference type="InterPro" id="IPR050640">
    <property type="entry name" value="Bact_2-comp_sensor_kinase"/>
</dbReference>
<reference evidence="5 6" key="1">
    <citation type="submission" date="2018-09" db="EMBL/GenBank/DDBJ databases">
        <title>Insights into the microbiota of Asian seabass (Lates calcarifer) with tenacibaculosis symptoms and description of sp. nov. Tenacibaculum singaporense.</title>
        <authorList>
            <person name="Miyake S."/>
            <person name="Soh M."/>
            <person name="Azman M.N."/>
            <person name="Ngoh S.Y."/>
            <person name="Orban L."/>
        </authorList>
    </citation>
    <scope>NUCLEOTIDE SEQUENCE [LARGE SCALE GENOMIC DNA]</scope>
    <source>
        <strain evidence="5 6">DSM 106434</strain>
    </source>
</reference>
<dbReference type="InterPro" id="IPR010559">
    <property type="entry name" value="Sig_transdc_His_kin_internal"/>
</dbReference>
<name>A0A3Q8RM53_9FLAO</name>
<evidence type="ECO:0000256" key="1">
    <source>
        <dbReference type="SAM" id="Phobius"/>
    </source>
</evidence>
<dbReference type="AlphaFoldDB" id="A0A3Q8RM53"/>
<dbReference type="SUPFAM" id="SSF50998">
    <property type="entry name" value="Quinoprotein alcohol dehydrogenase-like"/>
    <property type="match status" value="1"/>
</dbReference>
<evidence type="ECO:0008006" key="7">
    <source>
        <dbReference type="Google" id="ProtNLM"/>
    </source>
</evidence>
<dbReference type="InterPro" id="IPR013783">
    <property type="entry name" value="Ig-like_fold"/>
</dbReference>